<dbReference type="Proteomes" id="UP000655759">
    <property type="component" value="Unassembled WGS sequence"/>
</dbReference>
<gene>
    <name evidence="1" type="ORF">NUZ5A_50293</name>
</gene>
<reference evidence="1" key="1">
    <citation type="submission" date="2021-02" db="EMBL/GenBank/DDBJ databases">
        <authorList>
            <person name="Han P."/>
        </authorList>
    </citation>
    <scope>NUCLEOTIDE SEQUENCE</scope>
    <source>
        <strain evidence="1">Candidatus Nitrosotenuis uzonensis 5A</strain>
    </source>
</reference>
<dbReference type="RefSeq" id="WP_205099213.1">
    <property type="nucleotide sequence ID" value="NZ_CAJNAQ010000005.1"/>
</dbReference>
<dbReference type="EMBL" id="CAJNAQ010000005">
    <property type="protein sequence ID" value="CAE6494517.1"/>
    <property type="molecule type" value="Genomic_DNA"/>
</dbReference>
<evidence type="ECO:0000313" key="1">
    <source>
        <dbReference type="EMBL" id="CAE6494517.1"/>
    </source>
</evidence>
<sequence>MNPLFQLSTRKYDNEIGIVRKAMAELEKKCNVKDGYKIGEPFSKAGWTFFNVQISTEMESVIETSGMLEGALGYRIGEQLKNFLGHFLESYGSNVRIAKIDY</sequence>
<name>A0A812F3J1_9ARCH</name>
<evidence type="ECO:0000313" key="2">
    <source>
        <dbReference type="Proteomes" id="UP000655759"/>
    </source>
</evidence>
<organism evidence="1 2">
    <name type="scientific">Candidatus Nitrosotenuis uzonensis</name>
    <dbReference type="NCBI Taxonomy" id="1407055"/>
    <lineage>
        <taxon>Archaea</taxon>
        <taxon>Nitrososphaerota</taxon>
        <taxon>Candidatus Nitrosotenuis</taxon>
    </lineage>
</organism>
<accession>A0A812F3J1</accession>
<protein>
    <submittedName>
        <fullName evidence="1">Uncharacterized protein</fullName>
    </submittedName>
</protein>
<comment type="caution">
    <text evidence="1">The sequence shown here is derived from an EMBL/GenBank/DDBJ whole genome shotgun (WGS) entry which is preliminary data.</text>
</comment>
<dbReference type="AlphaFoldDB" id="A0A812F3J1"/>
<proteinExistence type="predicted"/>